<keyword evidence="1" id="KW-0812">Transmembrane</keyword>
<name>A0AAD8E544_DIPPU</name>
<organism evidence="2 3">
    <name type="scientific">Diploptera punctata</name>
    <name type="common">Pacific beetle cockroach</name>
    <dbReference type="NCBI Taxonomy" id="6984"/>
    <lineage>
        <taxon>Eukaryota</taxon>
        <taxon>Metazoa</taxon>
        <taxon>Ecdysozoa</taxon>
        <taxon>Arthropoda</taxon>
        <taxon>Hexapoda</taxon>
        <taxon>Insecta</taxon>
        <taxon>Pterygota</taxon>
        <taxon>Neoptera</taxon>
        <taxon>Polyneoptera</taxon>
        <taxon>Dictyoptera</taxon>
        <taxon>Blattodea</taxon>
        <taxon>Blaberoidea</taxon>
        <taxon>Blaberidae</taxon>
        <taxon>Diplopterinae</taxon>
        <taxon>Diploptera</taxon>
    </lineage>
</organism>
<dbReference type="AlphaFoldDB" id="A0AAD8E544"/>
<reference evidence="2" key="1">
    <citation type="journal article" date="2023" name="IScience">
        <title>Live-bearing cockroach genome reveals convergent evolutionary mechanisms linked to viviparity in insects and beyond.</title>
        <authorList>
            <person name="Fouks B."/>
            <person name="Harrison M.C."/>
            <person name="Mikhailova A.A."/>
            <person name="Marchal E."/>
            <person name="English S."/>
            <person name="Carruthers M."/>
            <person name="Jennings E.C."/>
            <person name="Chiamaka E.L."/>
            <person name="Frigard R.A."/>
            <person name="Pippel M."/>
            <person name="Attardo G.M."/>
            <person name="Benoit J.B."/>
            <person name="Bornberg-Bauer E."/>
            <person name="Tobe S.S."/>
        </authorList>
    </citation>
    <scope>NUCLEOTIDE SEQUENCE</scope>
    <source>
        <strain evidence="2">Stay&amp;Tobe</strain>
    </source>
</reference>
<feature type="transmembrane region" description="Helical" evidence="1">
    <location>
        <begin position="6"/>
        <end position="27"/>
    </location>
</feature>
<gene>
    <name evidence="2" type="ORF">L9F63_006288</name>
</gene>
<feature type="non-terminal residue" evidence="2">
    <location>
        <position position="1"/>
    </location>
</feature>
<sequence>GEYTLPAIPLIVIGVMGMLSGIAVFALPETLGQQLPDTVEQAEFLAINKIKIKKIILIVCNQIA</sequence>
<dbReference type="Proteomes" id="UP001233999">
    <property type="component" value="Unassembled WGS sequence"/>
</dbReference>
<keyword evidence="1" id="KW-0472">Membrane</keyword>
<dbReference type="EMBL" id="JASPKZ010009372">
    <property type="protein sequence ID" value="KAJ9577166.1"/>
    <property type="molecule type" value="Genomic_DNA"/>
</dbReference>
<keyword evidence="3" id="KW-1185">Reference proteome</keyword>
<keyword evidence="1" id="KW-1133">Transmembrane helix</keyword>
<evidence type="ECO:0000256" key="1">
    <source>
        <dbReference type="SAM" id="Phobius"/>
    </source>
</evidence>
<protein>
    <submittedName>
        <fullName evidence="2">Uncharacterized protein</fullName>
    </submittedName>
</protein>
<evidence type="ECO:0000313" key="3">
    <source>
        <dbReference type="Proteomes" id="UP001233999"/>
    </source>
</evidence>
<proteinExistence type="predicted"/>
<accession>A0AAD8E544</accession>
<evidence type="ECO:0000313" key="2">
    <source>
        <dbReference type="EMBL" id="KAJ9577166.1"/>
    </source>
</evidence>
<comment type="caution">
    <text evidence="2">The sequence shown here is derived from an EMBL/GenBank/DDBJ whole genome shotgun (WGS) entry which is preliminary data.</text>
</comment>
<reference evidence="2" key="2">
    <citation type="submission" date="2023-05" db="EMBL/GenBank/DDBJ databases">
        <authorList>
            <person name="Fouks B."/>
        </authorList>
    </citation>
    <scope>NUCLEOTIDE SEQUENCE</scope>
    <source>
        <strain evidence="2">Stay&amp;Tobe</strain>
        <tissue evidence="2">Testes</tissue>
    </source>
</reference>